<dbReference type="PROSITE" id="PS00460">
    <property type="entry name" value="GLUTATHIONE_PEROXID_1"/>
    <property type="match status" value="1"/>
</dbReference>
<accession>A0A7V1GFE4</accession>
<dbReference type="InterPro" id="IPR000889">
    <property type="entry name" value="Glutathione_peroxidase"/>
</dbReference>
<gene>
    <name evidence="6" type="ORF">ENH88_13765</name>
</gene>
<dbReference type="Gene3D" id="3.40.30.10">
    <property type="entry name" value="Glutaredoxin"/>
    <property type="match status" value="1"/>
</dbReference>
<dbReference type="Proteomes" id="UP000886188">
    <property type="component" value="Unassembled WGS sequence"/>
</dbReference>
<dbReference type="PROSITE" id="PS00763">
    <property type="entry name" value="GLUTATHIONE_PEROXID_2"/>
    <property type="match status" value="1"/>
</dbReference>
<evidence type="ECO:0000256" key="5">
    <source>
        <dbReference type="RuleBase" id="RU000499"/>
    </source>
</evidence>
<dbReference type="SUPFAM" id="SSF52833">
    <property type="entry name" value="Thioredoxin-like"/>
    <property type="match status" value="1"/>
</dbReference>
<dbReference type="GO" id="GO:0004601">
    <property type="term" value="F:peroxidase activity"/>
    <property type="evidence" value="ECO:0007669"/>
    <property type="project" value="UniProtKB-KW"/>
</dbReference>
<organism evidence="6">
    <name type="scientific">Pseudoalteromonas prydzensis</name>
    <dbReference type="NCBI Taxonomy" id="182141"/>
    <lineage>
        <taxon>Bacteria</taxon>
        <taxon>Pseudomonadati</taxon>
        <taxon>Pseudomonadota</taxon>
        <taxon>Gammaproteobacteria</taxon>
        <taxon>Alteromonadales</taxon>
        <taxon>Pseudoalteromonadaceae</taxon>
        <taxon>Pseudoalteromonas</taxon>
    </lineage>
</organism>
<name>A0A7V1GFE4_9GAMM</name>
<proteinExistence type="inferred from homology"/>
<dbReference type="InterPro" id="IPR029760">
    <property type="entry name" value="GPX_CS"/>
</dbReference>
<evidence type="ECO:0000313" key="6">
    <source>
        <dbReference type="EMBL" id="HEA17484.1"/>
    </source>
</evidence>
<evidence type="ECO:0000256" key="2">
    <source>
        <dbReference type="ARBA" id="ARBA00022559"/>
    </source>
</evidence>
<dbReference type="FunFam" id="3.40.30.10:FF:000010">
    <property type="entry name" value="Glutathione peroxidase"/>
    <property type="match status" value="1"/>
</dbReference>
<keyword evidence="2 5" id="KW-0575">Peroxidase</keyword>
<feature type="active site" evidence="4">
    <location>
        <position position="36"/>
    </location>
</feature>
<comment type="caution">
    <text evidence="6">The sequence shown here is derived from an EMBL/GenBank/DDBJ whole genome shotgun (WGS) entry which is preliminary data.</text>
</comment>
<reference evidence="6" key="1">
    <citation type="journal article" date="2020" name="mSystems">
        <title>Genome- and Community-Level Interaction Insights into Carbon Utilization and Element Cycling Functions of Hydrothermarchaeota in Hydrothermal Sediment.</title>
        <authorList>
            <person name="Zhou Z."/>
            <person name="Liu Y."/>
            <person name="Xu W."/>
            <person name="Pan J."/>
            <person name="Luo Z.H."/>
            <person name="Li M."/>
        </authorList>
    </citation>
    <scope>NUCLEOTIDE SEQUENCE [LARGE SCALE GENOMIC DNA]</scope>
    <source>
        <strain evidence="6">HyVt-346</strain>
    </source>
</reference>
<dbReference type="PANTHER" id="PTHR11592:SF78">
    <property type="entry name" value="GLUTATHIONE PEROXIDASE"/>
    <property type="match status" value="1"/>
</dbReference>
<dbReference type="InterPro" id="IPR036249">
    <property type="entry name" value="Thioredoxin-like_sf"/>
</dbReference>
<dbReference type="AlphaFoldDB" id="A0A7V1GFE4"/>
<dbReference type="GO" id="GO:0034599">
    <property type="term" value="P:cellular response to oxidative stress"/>
    <property type="evidence" value="ECO:0007669"/>
    <property type="project" value="TreeGrafter"/>
</dbReference>
<dbReference type="Pfam" id="PF00255">
    <property type="entry name" value="GSHPx"/>
    <property type="match status" value="1"/>
</dbReference>
<protein>
    <recommendedName>
        <fullName evidence="5">Glutathione peroxidase</fullName>
    </recommendedName>
</protein>
<dbReference type="RefSeq" id="WP_304182909.1">
    <property type="nucleotide sequence ID" value="NZ_DRGM01000143.1"/>
</dbReference>
<evidence type="ECO:0000256" key="4">
    <source>
        <dbReference type="PIRSR" id="PIRSR000303-1"/>
    </source>
</evidence>
<dbReference type="PROSITE" id="PS51355">
    <property type="entry name" value="GLUTATHIONE_PEROXID_3"/>
    <property type="match status" value="1"/>
</dbReference>
<dbReference type="InterPro" id="IPR029759">
    <property type="entry name" value="GPX_AS"/>
</dbReference>
<keyword evidence="3 5" id="KW-0560">Oxidoreductase</keyword>
<dbReference type="PRINTS" id="PR01011">
    <property type="entry name" value="GLUTPROXDASE"/>
</dbReference>
<dbReference type="PANTHER" id="PTHR11592">
    <property type="entry name" value="GLUTATHIONE PEROXIDASE"/>
    <property type="match status" value="1"/>
</dbReference>
<dbReference type="EMBL" id="DRGM01000143">
    <property type="protein sequence ID" value="HEA17484.1"/>
    <property type="molecule type" value="Genomic_DNA"/>
</dbReference>
<evidence type="ECO:0000256" key="1">
    <source>
        <dbReference type="ARBA" id="ARBA00006926"/>
    </source>
</evidence>
<dbReference type="PIRSF" id="PIRSF000303">
    <property type="entry name" value="Glutathion_perox"/>
    <property type="match status" value="1"/>
</dbReference>
<evidence type="ECO:0000256" key="3">
    <source>
        <dbReference type="ARBA" id="ARBA00023002"/>
    </source>
</evidence>
<dbReference type="CDD" id="cd00340">
    <property type="entry name" value="GSH_Peroxidase"/>
    <property type="match status" value="1"/>
</dbReference>
<comment type="similarity">
    <text evidence="1 5">Belongs to the glutathione peroxidase family.</text>
</comment>
<sequence length="163" mass="18129">MNDFHQLSASNLQGQTIDFSDFVGKVVLIVNTASKCGFTPQYEGLQQLHAKYAEQGLVIIGFPCNQFGKQEPGSAKDIEQGCLINYGVDFVMMSKVDVNGEHAHPVFRHLKSALPGFLTRKIKWNFTKFLIGRDGKAIKRFAPFTKPQQIEGAIIKALKSNNI</sequence>